<accession>A0A853ET81</accession>
<dbReference type="AlphaFoldDB" id="A0A853ET81"/>
<dbReference type="HAMAP" id="MF_00799">
    <property type="entry name" value="UPF0336"/>
    <property type="match status" value="1"/>
</dbReference>
<dbReference type="InterPro" id="IPR029069">
    <property type="entry name" value="HotDog_dom_sf"/>
</dbReference>
<dbReference type="InterPro" id="IPR039569">
    <property type="entry name" value="FAS1-like_DH_region"/>
</dbReference>
<evidence type="ECO:0000313" key="3">
    <source>
        <dbReference type="EMBL" id="NYS93670.1"/>
    </source>
</evidence>
<dbReference type="EMBL" id="JACBYE010000018">
    <property type="protein sequence ID" value="NYS93670.1"/>
    <property type="molecule type" value="Genomic_DNA"/>
</dbReference>
<evidence type="ECO:0000313" key="4">
    <source>
        <dbReference type="Proteomes" id="UP000561011"/>
    </source>
</evidence>
<protein>
    <recommendedName>
        <fullName evidence="1">UPF0336 protein HZZ10_09060</fullName>
    </recommendedName>
</protein>
<dbReference type="InterPro" id="IPR016709">
    <property type="entry name" value="HadA-like"/>
</dbReference>
<gene>
    <name evidence="3" type="ORF">HZZ10_09060</name>
</gene>
<dbReference type="Pfam" id="PF13452">
    <property type="entry name" value="FAS1_DH_region"/>
    <property type="match status" value="1"/>
</dbReference>
<comment type="similarity">
    <text evidence="1">Belongs to the UPF0336 family.</text>
</comment>
<sequence>MTSSSVNLDYVGREYPANAPYSVGREKIREFAAAVGSSHPAHHDVVTARGLGYPDIVAPPTFAVLVAQRAEAQYIEDPEAGVDFSRVVHADERFVHHRPIVAGDELVTVLHVVSITERAGLAMVSTRCDIYALPADADAATSQAAPSTEGAELVSSVSSTLAVRGEGL</sequence>
<evidence type="ECO:0000259" key="2">
    <source>
        <dbReference type="Pfam" id="PF13452"/>
    </source>
</evidence>
<keyword evidence="4" id="KW-1185">Reference proteome</keyword>
<feature type="domain" description="FAS1-like dehydratase" evidence="2">
    <location>
        <begin position="11"/>
        <end position="124"/>
    </location>
</feature>
<dbReference type="SUPFAM" id="SSF54637">
    <property type="entry name" value="Thioesterase/thiol ester dehydrase-isomerase"/>
    <property type="match status" value="1"/>
</dbReference>
<organism evidence="3 4">
    <name type="scientific">Sanguibacter inulinus</name>
    <dbReference type="NCBI Taxonomy" id="60922"/>
    <lineage>
        <taxon>Bacteria</taxon>
        <taxon>Bacillati</taxon>
        <taxon>Actinomycetota</taxon>
        <taxon>Actinomycetes</taxon>
        <taxon>Micrococcales</taxon>
        <taxon>Sanguibacteraceae</taxon>
        <taxon>Sanguibacter</taxon>
    </lineage>
</organism>
<proteinExistence type="inferred from homology"/>
<dbReference type="Proteomes" id="UP000561011">
    <property type="component" value="Unassembled WGS sequence"/>
</dbReference>
<reference evidence="3 4" key="1">
    <citation type="submission" date="2020-07" db="EMBL/GenBank/DDBJ databases">
        <title>MOT database genomes.</title>
        <authorList>
            <person name="Joseph S."/>
            <person name="Aduse-Opoku J."/>
            <person name="Hashim A."/>
            <person name="Wade W."/>
            <person name="Curtis M."/>
        </authorList>
    </citation>
    <scope>NUCLEOTIDE SEQUENCE [LARGE SCALE GENOMIC DNA]</scope>
    <source>
        <strain evidence="3 4">DSM 100099</strain>
    </source>
</reference>
<name>A0A853ET81_9MICO</name>
<dbReference type="Gene3D" id="3.10.129.10">
    <property type="entry name" value="Hotdog Thioesterase"/>
    <property type="match status" value="1"/>
</dbReference>
<evidence type="ECO:0000256" key="1">
    <source>
        <dbReference type="HAMAP-Rule" id="MF_00799"/>
    </source>
</evidence>
<dbReference type="RefSeq" id="WP_056136610.1">
    <property type="nucleotide sequence ID" value="NZ_JACBYE010000018.1"/>
</dbReference>
<dbReference type="CDD" id="cd03441">
    <property type="entry name" value="R_hydratase_like"/>
    <property type="match status" value="1"/>
</dbReference>
<comment type="caution">
    <text evidence="3">The sequence shown here is derived from an EMBL/GenBank/DDBJ whole genome shotgun (WGS) entry which is preliminary data.</text>
</comment>